<dbReference type="GO" id="GO:0003700">
    <property type="term" value="F:DNA-binding transcription factor activity"/>
    <property type="evidence" value="ECO:0007669"/>
    <property type="project" value="InterPro"/>
</dbReference>
<dbReference type="PANTHER" id="PTHR30204">
    <property type="entry name" value="REDOX-CYCLING DRUG-SENSING TRANSCRIPTIONAL ACTIVATOR SOXR"/>
    <property type="match status" value="1"/>
</dbReference>
<reference evidence="3" key="1">
    <citation type="submission" date="2021-01" db="EMBL/GenBank/DDBJ databases">
        <title>Whole genome shotgun sequence of Actinoplanes cyaneus NBRC 14990.</title>
        <authorList>
            <person name="Komaki H."/>
            <person name="Tamura T."/>
        </authorList>
    </citation>
    <scope>NUCLEOTIDE SEQUENCE</scope>
    <source>
        <strain evidence="3">NBRC 14990</strain>
    </source>
</reference>
<dbReference type="PROSITE" id="PS00552">
    <property type="entry name" value="HTH_MERR_1"/>
    <property type="match status" value="1"/>
</dbReference>
<dbReference type="EMBL" id="BOMH01000020">
    <property type="protein sequence ID" value="GID65091.1"/>
    <property type="molecule type" value="Genomic_DNA"/>
</dbReference>
<accession>A0A919MBH0</accession>
<sequence>MSITETPTGYVKTVGEVAAEAGVAPSAVRFYEQHGVIRAERTSGDQRRFDDSAACRIKVAKVAQRVGLTVREIADVFAGFPQEPSCEDWGRVAETLIAEAEARTAALRGYLAEISSGAKLCEI</sequence>
<evidence type="ECO:0000313" key="4">
    <source>
        <dbReference type="Proteomes" id="UP000619479"/>
    </source>
</evidence>
<dbReference type="Gene3D" id="1.10.1660.10">
    <property type="match status" value="1"/>
</dbReference>
<dbReference type="PROSITE" id="PS50937">
    <property type="entry name" value="HTH_MERR_2"/>
    <property type="match status" value="1"/>
</dbReference>
<protein>
    <recommendedName>
        <fullName evidence="2">HTH merR-type domain-containing protein</fullName>
    </recommendedName>
</protein>
<organism evidence="3 4">
    <name type="scientific">Actinoplanes cyaneus</name>
    <dbReference type="NCBI Taxonomy" id="52696"/>
    <lineage>
        <taxon>Bacteria</taxon>
        <taxon>Bacillati</taxon>
        <taxon>Actinomycetota</taxon>
        <taxon>Actinomycetes</taxon>
        <taxon>Micromonosporales</taxon>
        <taxon>Micromonosporaceae</taxon>
        <taxon>Actinoplanes</taxon>
    </lineage>
</organism>
<dbReference type="InterPro" id="IPR047057">
    <property type="entry name" value="MerR_fam"/>
</dbReference>
<dbReference type="SMART" id="SM00422">
    <property type="entry name" value="HTH_MERR"/>
    <property type="match status" value="1"/>
</dbReference>
<proteinExistence type="predicted"/>
<dbReference type="InterPro" id="IPR000551">
    <property type="entry name" value="MerR-type_HTH_dom"/>
</dbReference>
<dbReference type="InterPro" id="IPR009061">
    <property type="entry name" value="DNA-bd_dom_put_sf"/>
</dbReference>
<feature type="domain" description="HTH merR-type" evidence="2">
    <location>
        <begin position="13"/>
        <end position="79"/>
    </location>
</feature>
<gene>
    <name evidence="3" type="ORF">Acy02nite_29720</name>
</gene>
<evidence type="ECO:0000256" key="1">
    <source>
        <dbReference type="ARBA" id="ARBA00023125"/>
    </source>
</evidence>
<dbReference type="Pfam" id="PF13411">
    <property type="entry name" value="MerR_1"/>
    <property type="match status" value="1"/>
</dbReference>
<comment type="caution">
    <text evidence="3">The sequence shown here is derived from an EMBL/GenBank/DDBJ whole genome shotgun (WGS) entry which is preliminary data.</text>
</comment>
<keyword evidence="1" id="KW-0238">DNA-binding</keyword>
<evidence type="ECO:0000313" key="3">
    <source>
        <dbReference type="EMBL" id="GID65091.1"/>
    </source>
</evidence>
<dbReference type="RefSeq" id="WP_203740894.1">
    <property type="nucleotide sequence ID" value="NZ_BAAAUC010000016.1"/>
</dbReference>
<evidence type="ECO:0000259" key="2">
    <source>
        <dbReference type="PROSITE" id="PS50937"/>
    </source>
</evidence>
<dbReference type="SUPFAM" id="SSF46955">
    <property type="entry name" value="Putative DNA-binding domain"/>
    <property type="match status" value="1"/>
</dbReference>
<keyword evidence="4" id="KW-1185">Reference proteome</keyword>
<dbReference type="PRINTS" id="PR00040">
    <property type="entry name" value="HTHMERR"/>
</dbReference>
<dbReference type="PANTHER" id="PTHR30204:SF0">
    <property type="entry name" value="REDOX-SENSITIVE TRANSCRIPTIONAL ACTIVATOR SOXR"/>
    <property type="match status" value="1"/>
</dbReference>
<dbReference type="Proteomes" id="UP000619479">
    <property type="component" value="Unassembled WGS sequence"/>
</dbReference>
<dbReference type="GO" id="GO:0003677">
    <property type="term" value="F:DNA binding"/>
    <property type="evidence" value="ECO:0007669"/>
    <property type="project" value="UniProtKB-KW"/>
</dbReference>
<name>A0A919MBH0_9ACTN</name>
<dbReference type="AlphaFoldDB" id="A0A919MBH0"/>